<comment type="caution">
    <text evidence="2">The sequence shown here is derived from an EMBL/GenBank/DDBJ whole genome shotgun (WGS) entry which is preliminary data.</text>
</comment>
<dbReference type="RefSeq" id="WP_260219494.1">
    <property type="nucleotide sequence ID" value="NZ_JAJAGO010000009.1"/>
</dbReference>
<name>A0ABT2JW87_9ACTN</name>
<proteinExistence type="predicted"/>
<evidence type="ECO:0000313" key="3">
    <source>
        <dbReference type="Proteomes" id="UP001156389"/>
    </source>
</evidence>
<feature type="domain" description="DUF397" evidence="1">
    <location>
        <begin position="4"/>
        <end position="53"/>
    </location>
</feature>
<gene>
    <name evidence="2" type="ORF">LHJ74_20020</name>
</gene>
<dbReference type="Pfam" id="PF04149">
    <property type="entry name" value="DUF397"/>
    <property type="match status" value="1"/>
</dbReference>
<accession>A0ABT2JW87</accession>
<organism evidence="2 3">
    <name type="scientific">Streptomyces gossypii</name>
    <dbReference type="NCBI Taxonomy" id="2883101"/>
    <lineage>
        <taxon>Bacteria</taxon>
        <taxon>Bacillati</taxon>
        <taxon>Actinomycetota</taxon>
        <taxon>Actinomycetes</taxon>
        <taxon>Kitasatosporales</taxon>
        <taxon>Streptomycetaceae</taxon>
        <taxon>Streptomyces</taxon>
    </lineage>
</organism>
<evidence type="ECO:0000259" key="1">
    <source>
        <dbReference type="Pfam" id="PF04149"/>
    </source>
</evidence>
<sequence length="71" mass="7792">MSELTWQKSSYCAEGSNCVELGAAPGGILHLRESAAPERILTLRITHLRGLLRFAQQGSEVGDLRRSTVRP</sequence>
<protein>
    <submittedName>
        <fullName evidence="2">DUF397 domain-containing protein</fullName>
    </submittedName>
</protein>
<keyword evidence="3" id="KW-1185">Reference proteome</keyword>
<dbReference type="Proteomes" id="UP001156389">
    <property type="component" value="Unassembled WGS sequence"/>
</dbReference>
<dbReference type="EMBL" id="JAJAGO010000009">
    <property type="protein sequence ID" value="MCT2592163.1"/>
    <property type="molecule type" value="Genomic_DNA"/>
</dbReference>
<reference evidence="2 3" key="1">
    <citation type="submission" date="2021-10" db="EMBL/GenBank/DDBJ databases">
        <title>Streptomyces gossypii sp. nov., isolated from soil collected from cotton field.</title>
        <authorList>
            <person name="Ge X."/>
            <person name="Chen X."/>
            <person name="Liu W."/>
        </authorList>
    </citation>
    <scope>NUCLEOTIDE SEQUENCE [LARGE SCALE GENOMIC DNA]</scope>
    <source>
        <strain evidence="2 3">N2-109</strain>
    </source>
</reference>
<evidence type="ECO:0000313" key="2">
    <source>
        <dbReference type="EMBL" id="MCT2592163.1"/>
    </source>
</evidence>
<dbReference type="InterPro" id="IPR007278">
    <property type="entry name" value="DUF397"/>
</dbReference>